<dbReference type="VEuPathDB" id="FungiDB:PITG_18756"/>
<name>D0NZ64_PHYIT</name>
<reference evidence="2" key="1">
    <citation type="journal article" date="2009" name="Nature">
        <title>Genome sequence and analysis of the Irish potato famine pathogen Phytophthora infestans.</title>
        <authorList>
            <consortium name="The Broad Institute Genome Sequencing Platform"/>
            <person name="Haas B.J."/>
            <person name="Kamoun S."/>
            <person name="Zody M.C."/>
            <person name="Jiang R.H."/>
            <person name="Handsaker R.E."/>
            <person name="Cano L.M."/>
            <person name="Grabherr M."/>
            <person name="Kodira C.D."/>
            <person name="Raffaele S."/>
            <person name="Torto-Alalibo T."/>
            <person name="Bozkurt T.O."/>
            <person name="Ah-Fong A.M."/>
            <person name="Alvarado L."/>
            <person name="Anderson V.L."/>
            <person name="Armstrong M.R."/>
            <person name="Avrova A."/>
            <person name="Baxter L."/>
            <person name="Beynon J."/>
            <person name="Boevink P.C."/>
            <person name="Bollmann S.R."/>
            <person name="Bos J.I."/>
            <person name="Bulone V."/>
            <person name="Cai G."/>
            <person name="Cakir C."/>
            <person name="Carrington J.C."/>
            <person name="Chawner M."/>
            <person name="Conti L."/>
            <person name="Costanzo S."/>
            <person name="Ewan R."/>
            <person name="Fahlgren N."/>
            <person name="Fischbach M.A."/>
            <person name="Fugelstad J."/>
            <person name="Gilroy E.M."/>
            <person name="Gnerre S."/>
            <person name="Green P.J."/>
            <person name="Grenville-Briggs L.J."/>
            <person name="Griffith J."/>
            <person name="Grunwald N.J."/>
            <person name="Horn K."/>
            <person name="Horner N.R."/>
            <person name="Hu C.H."/>
            <person name="Huitema E."/>
            <person name="Jeong D.H."/>
            <person name="Jones A.M."/>
            <person name="Jones J.D."/>
            <person name="Jones R.W."/>
            <person name="Karlsson E.K."/>
            <person name="Kunjeti S.G."/>
            <person name="Lamour K."/>
            <person name="Liu Z."/>
            <person name="Ma L."/>
            <person name="Maclean D."/>
            <person name="Chibucos M.C."/>
            <person name="McDonald H."/>
            <person name="McWalters J."/>
            <person name="Meijer H.J."/>
            <person name="Morgan W."/>
            <person name="Morris P.F."/>
            <person name="Munro C.A."/>
            <person name="O'Neill K."/>
            <person name="Ospina-Giraldo M."/>
            <person name="Pinzon A."/>
            <person name="Pritchard L."/>
            <person name="Ramsahoye B."/>
            <person name="Ren Q."/>
            <person name="Restrepo S."/>
            <person name="Roy S."/>
            <person name="Sadanandom A."/>
            <person name="Savidor A."/>
            <person name="Schornack S."/>
            <person name="Schwartz D.C."/>
            <person name="Schumann U.D."/>
            <person name="Schwessinger B."/>
            <person name="Seyer L."/>
            <person name="Sharpe T."/>
            <person name="Silvar C."/>
            <person name="Song J."/>
            <person name="Studholme D.J."/>
            <person name="Sykes S."/>
            <person name="Thines M."/>
            <person name="van de Vondervoort P.J."/>
            <person name="Phuntumart V."/>
            <person name="Wawra S."/>
            <person name="Weide R."/>
            <person name="Win J."/>
            <person name="Young C."/>
            <person name="Zhou S."/>
            <person name="Fry W."/>
            <person name="Meyers B.C."/>
            <person name="van West P."/>
            <person name="Ristaino J."/>
            <person name="Govers F."/>
            <person name="Birch P.R."/>
            <person name="Whisson S.C."/>
            <person name="Judelson H.S."/>
            <person name="Nusbaum C."/>
        </authorList>
    </citation>
    <scope>NUCLEOTIDE SEQUENCE [LARGE SCALE GENOMIC DNA]</scope>
    <source>
        <strain evidence="2">T30-4</strain>
    </source>
</reference>
<organism evidence="1 2">
    <name type="scientific">Phytophthora infestans (strain T30-4)</name>
    <name type="common">Potato late blight agent</name>
    <dbReference type="NCBI Taxonomy" id="403677"/>
    <lineage>
        <taxon>Eukaryota</taxon>
        <taxon>Sar</taxon>
        <taxon>Stramenopiles</taxon>
        <taxon>Oomycota</taxon>
        <taxon>Peronosporomycetes</taxon>
        <taxon>Peronosporales</taxon>
        <taxon>Peronosporaceae</taxon>
        <taxon>Phytophthora</taxon>
    </lineage>
</organism>
<dbReference type="InParanoid" id="D0NZ64"/>
<evidence type="ECO:0000313" key="2">
    <source>
        <dbReference type="Proteomes" id="UP000006643"/>
    </source>
</evidence>
<gene>
    <name evidence="1" type="ORF">PITG_18756</name>
</gene>
<keyword evidence="2" id="KW-1185">Reference proteome</keyword>
<accession>D0NZ64</accession>
<dbReference type="RefSeq" id="XP_002997401.1">
    <property type="nucleotide sequence ID" value="XM_002997355.1"/>
</dbReference>
<sequence length="245" mass="27521">MRELLQQNEKIVLALRDMSLNPDVLESQLGDHELRGFYQKLIDFLQSKKKDTGYSASSPSHTTNDQPQRSLDEQVLAAASLENGALWMRLVDEARWTAYRDALIDDEDPELLLFHTEEEDSNRASALEAITDLVQPPASDEKEVLEVYSSAGASDEDAEMLILLSSVHFGPSLMIAMNQGSYYVQALQDPILMTSMQQVRLVQALLITNPKDFAITATLQEPVVREFFLKLIALSFAVQEQSDEE</sequence>
<dbReference type="AlphaFoldDB" id="D0NZ64"/>
<dbReference type="HOGENOM" id="CLU_099258_0_0_1"/>
<proteinExistence type="predicted"/>
<dbReference type="Proteomes" id="UP000006643">
    <property type="component" value="Unassembled WGS sequence"/>
</dbReference>
<protein>
    <submittedName>
        <fullName evidence="1">Uncharacterized protein</fullName>
    </submittedName>
</protein>
<dbReference type="GeneID" id="9477294"/>
<evidence type="ECO:0000313" key="1">
    <source>
        <dbReference type="EMBL" id="EEY68851.1"/>
    </source>
</evidence>
<dbReference type="OrthoDB" id="185175at2759"/>
<dbReference type="KEGG" id="pif:PITG_18756"/>
<dbReference type="EMBL" id="DS028193">
    <property type="protein sequence ID" value="EEY68851.1"/>
    <property type="molecule type" value="Genomic_DNA"/>
</dbReference>